<gene>
    <name evidence="1" type="ORF">T02_4949</name>
</gene>
<feature type="non-terminal residue" evidence="1">
    <location>
        <position position="230"/>
    </location>
</feature>
<evidence type="ECO:0000313" key="2">
    <source>
        <dbReference type="Proteomes" id="UP000054721"/>
    </source>
</evidence>
<dbReference type="AlphaFoldDB" id="A0A0V1KR11"/>
<accession>A0A0V1KR11</accession>
<proteinExistence type="predicted"/>
<name>A0A0V1KR11_9BILA</name>
<dbReference type="EMBL" id="JYDW01000298">
    <property type="protein sequence ID" value="KRZ49706.1"/>
    <property type="molecule type" value="Genomic_DNA"/>
</dbReference>
<dbReference type="STRING" id="6335.A0A0V1KR11"/>
<dbReference type="Proteomes" id="UP000054721">
    <property type="component" value="Unassembled WGS sequence"/>
</dbReference>
<organism evidence="1 2">
    <name type="scientific">Trichinella nativa</name>
    <dbReference type="NCBI Taxonomy" id="6335"/>
    <lineage>
        <taxon>Eukaryota</taxon>
        <taxon>Metazoa</taxon>
        <taxon>Ecdysozoa</taxon>
        <taxon>Nematoda</taxon>
        <taxon>Enoplea</taxon>
        <taxon>Dorylaimia</taxon>
        <taxon>Trichinellida</taxon>
        <taxon>Trichinellidae</taxon>
        <taxon>Trichinella</taxon>
    </lineage>
</organism>
<keyword evidence="2" id="KW-1185">Reference proteome</keyword>
<protein>
    <submittedName>
        <fullName evidence="1">Uncharacterized protein</fullName>
    </submittedName>
</protein>
<reference evidence="1 2" key="1">
    <citation type="submission" date="2015-05" db="EMBL/GenBank/DDBJ databases">
        <title>Evolution of Trichinella species and genotypes.</title>
        <authorList>
            <person name="Korhonen P.K."/>
            <person name="Edoardo P."/>
            <person name="Giuseppe L.R."/>
            <person name="Gasser R.B."/>
        </authorList>
    </citation>
    <scope>NUCLEOTIDE SEQUENCE [LARGE SCALE GENOMIC DNA]</scope>
    <source>
        <strain evidence="1">ISS10</strain>
    </source>
</reference>
<dbReference type="OrthoDB" id="10581606at2759"/>
<sequence length="230" mass="26676">LAIEHVILWRYLTHSAAFGEFLVVRKVDILLQSREAVPVLLLQSLLAYKLVCFVMCSTIASEIFSKLQRPAHRRHIRFIRTLSFSDVRYSSTLQFPTPQLVRTLRLGLQGRIQYRLLLLWNLQRLTALLPSKLSSFTDIEDRVAVLVEAVRGFRNGEKAFTSRAEVFDSATVMRSHHSDDKQKDTGDPKRRGEVDIHWNWMHSELVGERYQQLNPSSTRHYTFASSSYSR</sequence>
<evidence type="ECO:0000313" key="1">
    <source>
        <dbReference type="EMBL" id="KRZ49706.1"/>
    </source>
</evidence>
<feature type="non-terminal residue" evidence="1">
    <location>
        <position position="1"/>
    </location>
</feature>
<comment type="caution">
    <text evidence="1">The sequence shown here is derived from an EMBL/GenBank/DDBJ whole genome shotgun (WGS) entry which is preliminary data.</text>
</comment>